<evidence type="ECO:0000313" key="2">
    <source>
        <dbReference type="Proteomes" id="UP000653454"/>
    </source>
</evidence>
<dbReference type="EMBL" id="CAJHNJ030000493">
    <property type="protein sequence ID" value="CAG9138099.1"/>
    <property type="molecule type" value="Genomic_DNA"/>
</dbReference>
<dbReference type="AlphaFoldDB" id="A0A8S4GDF7"/>
<dbReference type="Proteomes" id="UP000653454">
    <property type="component" value="Unassembled WGS sequence"/>
</dbReference>
<organism evidence="1 2">
    <name type="scientific">Plutella xylostella</name>
    <name type="common">Diamondback moth</name>
    <name type="synonym">Plutella maculipennis</name>
    <dbReference type="NCBI Taxonomy" id="51655"/>
    <lineage>
        <taxon>Eukaryota</taxon>
        <taxon>Metazoa</taxon>
        <taxon>Ecdysozoa</taxon>
        <taxon>Arthropoda</taxon>
        <taxon>Hexapoda</taxon>
        <taxon>Insecta</taxon>
        <taxon>Pterygota</taxon>
        <taxon>Neoptera</taxon>
        <taxon>Endopterygota</taxon>
        <taxon>Lepidoptera</taxon>
        <taxon>Glossata</taxon>
        <taxon>Ditrysia</taxon>
        <taxon>Yponomeutoidea</taxon>
        <taxon>Plutellidae</taxon>
        <taxon>Plutella</taxon>
    </lineage>
</organism>
<gene>
    <name evidence="1" type="ORF">PLXY2_LOCUS16360</name>
</gene>
<evidence type="ECO:0000313" key="1">
    <source>
        <dbReference type="EMBL" id="CAG9138099.1"/>
    </source>
</evidence>
<name>A0A8S4GDF7_PLUXY</name>
<accession>A0A8S4GDF7</accession>
<keyword evidence="2" id="KW-1185">Reference proteome</keyword>
<protein>
    <submittedName>
        <fullName evidence="1">(diamondback moth) hypothetical protein</fullName>
    </submittedName>
</protein>
<proteinExistence type="predicted"/>
<reference evidence="1" key="1">
    <citation type="submission" date="2020-11" db="EMBL/GenBank/DDBJ databases">
        <authorList>
            <person name="Whiteford S."/>
        </authorList>
    </citation>
    <scope>NUCLEOTIDE SEQUENCE</scope>
</reference>
<sequence>MEGIDTDRWAGVAPGAAAAAAAGLLCPADDTGGIAGESGS</sequence>
<comment type="caution">
    <text evidence="1">The sequence shown here is derived from an EMBL/GenBank/DDBJ whole genome shotgun (WGS) entry which is preliminary data.</text>
</comment>